<dbReference type="Proteomes" id="UP000324800">
    <property type="component" value="Unassembled WGS sequence"/>
</dbReference>
<dbReference type="AlphaFoldDB" id="A0A5J4VCH5"/>
<organism evidence="1 2">
    <name type="scientific">Streblomastix strix</name>
    <dbReference type="NCBI Taxonomy" id="222440"/>
    <lineage>
        <taxon>Eukaryota</taxon>
        <taxon>Metamonada</taxon>
        <taxon>Preaxostyla</taxon>
        <taxon>Oxymonadida</taxon>
        <taxon>Streblomastigidae</taxon>
        <taxon>Streblomastix</taxon>
    </lineage>
</organism>
<accession>A0A5J4VCH5</accession>
<comment type="caution">
    <text evidence="1">The sequence shown here is derived from an EMBL/GenBank/DDBJ whole genome shotgun (WGS) entry which is preliminary data.</text>
</comment>
<evidence type="ECO:0008006" key="3">
    <source>
        <dbReference type="Google" id="ProtNLM"/>
    </source>
</evidence>
<evidence type="ECO:0000313" key="2">
    <source>
        <dbReference type="Proteomes" id="UP000324800"/>
    </source>
</evidence>
<reference evidence="1 2" key="1">
    <citation type="submission" date="2019-03" db="EMBL/GenBank/DDBJ databases">
        <title>Single cell metagenomics reveals metabolic interactions within the superorganism composed of flagellate Streblomastix strix and complex community of Bacteroidetes bacteria on its surface.</title>
        <authorList>
            <person name="Treitli S.C."/>
            <person name="Kolisko M."/>
            <person name="Husnik F."/>
            <person name="Keeling P."/>
            <person name="Hampl V."/>
        </authorList>
    </citation>
    <scope>NUCLEOTIDE SEQUENCE [LARGE SCALE GENOMIC DNA]</scope>
    <source>
        <strain evidence="1">ST1C</strain>
    </source>
</reference>
<proteinExistence type="predicted"/>
<evidence type="ECO:0000313" key="1">
    <source>
        <dbReference type="EMBL" id="KAA6380135.1"/>
    </source>
</evidence>
<dbReference type="EMBL" id="SNRW01008080">
    <property type="protein sequence ID" value="KAA6380135.1"/>
    <property type="molecule type" value="Genomic_DNA"/>
</dbReference>
<gene>
    <name evidence="1" type="ORF">EZS28_024339</name>
</gene>
<sequence>MYDNVIQKNEQTSIYPPDWNIREAERRTFLFSIYHCTSQLIPPEVKTQSLRCVFRFNSPAMINSSLLLLQEENEDYGIKKQEMTLAAYQLGSLSSVGGALKLWKFLIQETGVDTETGKKQYAIFDSIRKRIGGLLVSDFMEYITQNIVIMKDDSDLLKHTDDFFEAESGNIPSFSLKKCRNVVKNNSELWEQQGASVKEWLESLE</sequence>
<name>A0A5J4VCH5_9EUKA</name>
<protein>
    <recommendedName>
        <fullName evidence="3">ERAP1-like C-terminal domain-containing protein</fullName>
    </recommendedName>
</protein>